<evidence type="ECO:0000313" key="3">
    <source>
        <dbReference type="Proteomes" id="UP001419268"/>
    </source>
</evidence>
<dbReference type="EMBL" id="JBBNAG010000008">
    <property type="protein sequence ID" value="KAK9113284.1"/>
    <property type="molecule type" value="Genomic_DNA"/>
</dbReference>
<evidence type="ECO:0000256" key="1">
    <source>
        <dbReference type="SAM" id="MobiDB-lite"/>
    </source>
</evidence>
<keyword evidence="3" id="KW-1185">Reference proteome</keyword>
<gene>
    <name evidence="2" type="ORF">Scep_020803</name>
</gene>
<name>A0AAP0ID81_9MAGN</name>
<dbReference type="Proteomes" id="UP001419268">
    <property type="component" value="Unassembled WGS sequence"/>
</dbReference>
<dbReference type="AlphaFoldDB" id="A0AAP0ID81"/>
<sequence>MREARRSTRFKYTTRILAMQCSWTLMSIRMNQPSHRGKSLPARQEDSKLPILFR</sequence>
<evidence type="ECO:0000313" key="2">
    <source>
        <dbReference type="EMBL" id="KAK9113284.1"/>
    </source>
</evidence>
<feature type="region of interest" description="Disordered" evidence="1">
    <location>
        <begin position="34"/>
        <end position="54"/>
    </location>
</feature>
<accession>A0AAP0ID81</accession>
<protein>
    <submittedName>
        <fullName evidence="2">Uncharacterized protein</fullName>
    </submittedName>
</protein>
<comment type="caution">
    <text evidence="2">The sequence shown here is derived from an EMBL/GenBank/DDBJ whole genome shotgun (WGS) entry which is preliminary data.</text>
</comment>
<proteinExistence type="predicted"/>
<reference evidence="2 3" key="1">
    <citation type="submission" date="2024-01" db="EMBL/GenBank/DDBJ databases">
        <title>Genome assemblies of Stephania.</title>
        <authorList>
            <person name="Yang L."/>
        </authorList>
    </citation>
    <scope>NUCLEOTIDE SEQUENCE [LARGE SCALE GENOMIC DNA]</scope>
    <source>
        <strain evidence="2">JXDWG</strain>
        <tissue evidence="2">Leaf</tissue>
    </source>
</reference>
<organism evidence="2 3">
    <name type="scientific">Stephania cephalantha</name>
    <dbReference type="NCBI Taxonomy" id="152367"/>
    <lineage>
        <taxon>Eukaryota</taxon>
        <taxon>Viridiplantae</taxon>
        <taxon>Streptophyta</taxon>
        <taxon>Embryophyta</taxon>
        <taxon>Tracheophyta</taxon>
        <taxon>Spermatophyta</taxon>
        <taxon>Magnoliopsida</taxon>
        <taxon>Ranunculales</taxon>
        <taxon>Menispermaceae</taxon>
        <taxon>Menispermoideae</taxon>
        <taxon>Cissampelideae</taxon>
        <taxon>Stephania</taxon>
    </lineage>
</organism>